<dbReference type="OrthoDB" id="284635at2759"/>
<gene>
    <name evidence="1" type="primary">Contig15712.g16745</name>
    <name evidence="1" type="ORF">STYLEM_14554</name>
</gene>
<dbReference type="CDD" id="cd23688">
    <property type="entry name" value="mL103"/>
    <property type="match status" value="1"/>
</dbReference>
<evidence type="ECO:0000313" key="1">
    <source>
        <dbReference type="EMBL" id="CDW85476.1"/>
    </source>
</evidence>
<evidence type="ECO:0000313" key="2">
    <source>
        <dbReference type="Proteomes" id="UP000039865"/>
    </source>
</evidence>
<dbReference type="Proteomes" id="UP000039865">
    <property type="component" value="Unassembled WGS sequence"/>
</dbReference>
<protein>
    <submittedName>
        <fullName evidence="1">Uncharacterized protein</fullName>
    </submittedName>
</protein>
<reference evidence="1 2" key="1">
    <citation type="submission" date="2014-06" db="EMBL/GenBank/DDBJ databases">
        <authorList>
            <person name="Swart Estienne"/>
        </authorList>
    </citation>
    <scope>NUCLEOTIDE SEQUENCE [LARGE SCALE GENOMIC DNA]</scope>
    <source>
        <strain evidence="1 2">130c</strain>
    </source>
</reference>
<sequence>MMAFAKKFKWDGTPWIDENDPRAAEYRKAKERFLERERQLQDTLSAEDKKYYEAHRLAFHKLVEDSLKNRQNWWMRLQEMTEDQMDILPAEYIKKFGSFVMKIEEMQQEKQLEDNQMNVENYSQVKNLAKLQTNEEKQAIEDKNQVAREDLKGDRIYQYAKDNYFMRQTRVDLSKISYNHEQFREYTDLYEKASQKDREDLKYFYKMVKYCQTYPNSRDSAAVNFAKKVNMDLIQVPEEFKDVTIDDLEIRRDRRARRTVIRNRTSRDLSKYDAWLNYDRQLMKTAGKMTCIRKIMLSPALLVKAFGQPHRSRTAYDGTGEYDFEDNNLDIFNIHDYRKTEMYHGLPRDDEYYVKELKKPPHKREKKWPTIEEFWASTEPQEFRLHCSHHGDFRKFRVWLKKTLEEVAEKELSYEDEVMPKFKNEFDLCLGDYNEKGVVNKNFAVVNMDFTYFMKEDELKKYSQELLPEQITYPKYFDSSKAERIYITQEEILRRVEEEQEKMKNI</sequence>
<dbReference type="AlphaFoldDB" id="A0A078AU24"/>
<dbReference type="EMBL" id="CCKQ01013773">
    <property type="protein sequence ID" value="CDW85476.1"/>
    <property type="molecule type" value="Genomic_DNA"/>
</dbReference>
<keyword evidence="2" id="KW-1185">Reference proteome</keyword>
<dbReference type="InParanoid" id="A0A078AU24"/>
<proteinExistence type="predicted"/>
<accession>A0A078AU24</accession>
<organism evidence="1 2">
    <name type="scientific">Stylonychia lemnae</name>
    <name type="common">Ciliate</name>
    <dbReference type="NCBI Taxonomy" id="5949"/>
    <lineage>
        <taxon>Eukaryota</taxon>
        <taxon>Sar</taxon>
        <taxon>Alveolata</taxon>
        <taxon>Ciliophora</taxon>
        <taxon>Intramacronucleata</taxon>
        <taxon>Spirotrichea</taxon>
        <taxon>Stichotrichia</taxon>
        <taxon>Sporadotrichida</taxon>
        <taxon>Oxytrichidae</taxon>
        <taxon>Stylonychinae</taxon>
        <taxon>Stylonychia</taxon>
    </lineage>
</organism>
<name>A0A078AU24_STYLE</name>